<dbReference type="InterPro" id="IPR050723">
    <property type="entry name" value="CFA/CMAS"/>
</dbReference>
<keyword evidence="2 6" id="KW-0489">Methyltransferase</keyword>
<dbReference type="GO" id="GO:0032259">
    <property type="term" value="P:methylation"/>
    <property type="evidence" value="ECO:0007669"/>
    <property type="project" value="UniProtKB-KW"/>
</dbReference>
<keyword evidence="5" id="KW-0443">Lipid metabolism</keyword>
<keyword evidence="3 6" id="KW-0808">Transferase</keyword>
<dbReference type="EMBL" id="CAJZAH010000002">
    <property type="protein sequence ID" value="CAG9171250.1"/>
    <property type="molecule type" value="Genomic_DNA"/>
</dbReference>
<sequence length="409" mass="45886">MIPSPLVPRALSRAASAEMPLAGRIFLAALARICVGHLVLTLPDGTEAIFGDPHATPGARLALRDWRACTRILRAGDIGLAEAWRDHWIDSPDMTALLRLAVRNEHAFPRMVTGTWIAQRWYGLRHLLRKNTPAGSRRNIHAHYDLGNAFYGLWLDATWSYSAALFDGEAGGSLEAAQEAKYARIVDTLQLRPGMKVLEIGCGWGGFALHAARRGIEVRGVTISEAQLARARELVAEAGMQRRVTLELRDYRHLEGSYDAIVSIEMFEAVGQAYWNKYFETLRQRLRPGGRALVQTITIADDRFAAYRAGSDFIREFIFPGGMLPSPDRFVRAAREGGFDARPVLAFGRDYAETLRRWRSAFTAQRDAVLALGFDEAFVRLWHLYLCYCEAGFDEGRTDVMQFLLSREP</sequence>
<protein>
    <submittedName>
        <fullName evidence="6">Tuberculostearic acid methyltransferase UfaA1</fullName>
        <ecNumber evidence="6">2.1.1.-</ecNumber>
    </submittedName>
</protein>
<evidence type="ECO:0000313" key="7">
    <source>
        <dbReference type="Proteomes" id="UP000721236"/>
    </source>
</evidence>
<dbReference type="Pfam" id="PF02353">
    <property type="entry name" value="CMAS"/>
    <property type="match status" value="1"/>
</dbReference>
<evidence type="ECO:0000256" key="4">
    <source>
        <dbReference type="ARBA" id="ARBA00022691"/>
    </source>
</evidence>
<dbReference type="Gene3D" id="3.40.50.150">
    <property type="entry name" value="Vaccinia Virus protein VP39"/>
    <property type="match status" value="1"/>
</dbReference>
<dbReference type="RefSeq" id="WP_224040964.1">
    <property type="nucleotide sequence ID" value="NZ_CAJZAH010000002.1"/>
</dbReference>
<evidence type="ECO:0000256" key="3">
    <source>
        <dbReference type="ARBA" id="ARBA00022679"/>
    </source>
</evidence>
<evidence type="ECO:0000256" key="1">
    <source>
        <dbReference type="ARBA" id="ARBA00010815"/>
    </source>
</evidence>
<keyword evidence="7" id="KW-1185">Reference proteome</keyword>
<evidence type="ECO:0000313" key="6">
    <source>
        <dbReference type="EMBL" id="CAG9171250.1"/>
    </source>
</evidence>
<dbReference type="Proteomes" id="UP000721236">
    <property type="component" value="Unassembled WGS sequence"/>
</dbReference>
<dbReference type="GO" id="GO:0008168">
    <property type="term" value="F:methyltransferase activity"/>
    <property type="evidence" value="ECO:0007669"/>
    <property type="project" value="UniProtKB-KW"/>
</dbReference>
<accession>A0ABN7YGS6</accession>
<dbReference type="CDD" id="cd02440">
    <property type="entry name" value="AdoMet_MTases"/>
    <property type="match status" value="1"/>
</dbReference>
<comment type="similarity">
    <text evidence="1">Belongs to the CFA/CMAS family.</text>
</comment>
<dbReference type="InterPro" id="IPR029063">
    <property type="entry name" value="SAM-dependent_MTases_sf"/>
</dbReference>
<name>A0ABN7YGS6_9BURK</name>
<dbReference type="PANTHER" id="PTHR43667">
    <property type="entry name" value="CYCLOPROPANE-FATTY-ACYL-PHOSPHOLIPID SYNTHASE"/>
    <property type="match status" value="1"/>
</dbReference>
<dbReference type="SUPFAM" id="SSF53335">
    <property type="entry name" value="S-adenosyl-L-methionine-dependent methyltransferases"/>
    <property type="match status" value="1"/>
</dbReference>
<organism evidence="6 7">
    <name type="scientific">Cupriavidus respiraculi</name>
    <dbReference type="NCBI Taxonomy" id="195930"/>
    <lineage>
        <taxon>Bacteria</taxon>
        <taxon>Pseudomonadati</taxon>
        <taxon>Pseudomonadota</taxon>
        <taxon>Betaproteobacteria</taxon>
        <taxon>Burkholderiales</taxon>
        <taxon>Burkholderiaceae</taxon>
        <taxon>Cupriavidus</taxon>
    </lineage>
</organism>
<comment type="caution">
    <text evidence="6">The sequence shown here is derived from an EMBL/GenBank/DDBJ whole genome shotgun (WGS) entry which is preliminary data.</text>
</comment>
<evidence type="ECO:0000256" key="2">
    <source>
        <dbReference type="ARBA" id="ARBA00022603"/>
    </source>
</evidence>
<dbReference type="PIRSF" id="PIRSF003085">
    <property type="entry name" value="CMAS"/>
    <property type="match status" value="1"/>
</dbReference>
<gene>
    <name evidence="6" type="primary">ufaA1</name>
    <name evidence="6" type="ORF">LMG21510_01587</name>
</gene>
<dbReference type="PANTHER" id="PTHR43667:SF2">
    <property type="entry name" value="FATTY ACID C-METHYL TRANSFERASE"/>
    <property type="match status" value="1"/>
</dbReference>
<proteinExistence type="inferred from homology"/>
<keyword evidence="4" id="KW-0949">S-adenosyl-L-methionine</keyword>
<dbReference type="InterPro" id="IPR003333">
    <property type="entry name" value="CMAS"/>
</dbReference>
<evidence type="ECO:0000256" key="5">
    <source>
        <dbReference type="ARBA" id="ARBA00023098"/>
    </source>
</evidence>
<reference evidence="6 7" key="1">
    <citation type="submission" date="2021-08" db="EMBL/GenBank/DDBJ databases">
        <authorList>
            <person name="Peeters C."/>
        </authorList>
    </citation>
    <scope>NUCLEOTIDE SEQUENCE [LARGE SCALE GENOMIC DNA]</scope>
    <source>
        <strain evidence="6 7">LMG 21510</strain>
    </source>
</reference>
<dbReference type="EC" id="2.1.1.-" evidence="6"/>